<evidence type="ECO:0000313" key="2">
    <source>
        <dbReference type="Proteomes" id="UP000533905"/>
    </source>
</evidence>
<dbReference type="RefSeq" id="WP_171087318.1">
    <property type="nucleotide sequence ID" value="NZ_JABAIV010000007.1"/>
</dbReference>
<evidence type="ECO:0000313" key="1">
    <source>
        <dbReference type="EMBL" id="NNG25052.1"/>
    </source>
</evidence>
<comment type="caution">
    <text evidence="1">The sequence shown here is derived from an EMBL/GenBank/DDBJ whole genome shotgun (WGS) entry which is preliminary data.</text>
</comment>
<name>A0A7Y2K1Q1_9BURK</name>
<keyword evidence="2" id="KW-1185">Reference proteome</keyword>
<dbReference type="EMBL" id="JABAIV010000007">
    <property type="protein sequence ID" value="NNG25052.1"/>
    <property type="molecule type" value="Genomic_DNA"/>
</dbReference>
<organism evidence="1 2">
    <name type="scientific">Telluria aromaticivorans</name>
    <dbReference type="NCBI Taxonomy" id="2725995"/>
    <lineage>
        <taxon>Bacteria</taxon>
        <taxon>Pseudomonadati</taxon>
        <taxon>Pseudomonadota</taxon>
        <taxon>Betaproteobacteria</taxon>
        <taxon>Burkholderiales</taxon>
        <taxon>Oxalobacteraceae</taxon>
        <taxon>Telluria group</taxon>
        <taxon>Telluria</taxon>
    </lineage>
</organism>
<dbReference type="Proteomes" id="UP000533905">
    <property type="component" value="Unassembled WGS sequence"/>
</dbReference>
<dbReference type="AlphaFoldDB" id="A0A7Y2K1Q1"/>
<sequence>MASARSTRASAAVDRLKRRTGNTSYSMARTADGMFFLSEAPGAPALNAPLELDDFVAFVNGLGPQEVRRISKNDEKFEKQLVRKKPDSQ</sequence>
<gene>
    <name evidence="1" type="ORF">HGB41_18875</name>
</gene>
<accession>A0A7Y2K1Q1</accession>
<protein>
    <submittedName>
        <fullName evidence="1">Uncharacterized protein</fullName>
    </submittedName>
</protein>
<reference evidence="1 2" key="1">
    <citation type="submission" date="2020-04" db="EMBL/GenBank/DDBJ databases">
        <title>Massilia sp. nov., a cold adapted bacteria isolated from Arctic soil.</title>
        <authorList>
            <person name="Son J."/>
            <person name="Ka J.-O."/>
        </authorList>
    </citation>
    <scope>NUCLEOTIDE SEQUENCE [LARGE SCALE GENOMIC DNA]</scope>
    <source>
        <strain evidence="1 2">ML15P13</strain>
    </source>
</reference>
<proteinExistence type="predicted"/>